<dbReference type="InterPro" id="IPR003339">
    <property type="entry name" value="ABC/ECF_trnsptr_transmembrane"/>
</dbReference>
<proteinExistence type="inferred from homology"/>
<dbReference type="AlphaFoldDB" id="A0A1H8CST2"/>
<dbReference type="OrthoDB" id="5868344at2"/>
<evidence type="ECO:0000256" key="3">
    <source>
        <dbReference type="ARBA" id="ARBA00022692"/>
    </source>
</evidence>
<comment type="subcellular location">
    <subcellularLocation>
        <location evidence="1">Membrane</location>
        <topology evidence="1">Multi-pass membrane protein</topology>
    </subcellularLocation>
</comment>
<dbReference type="EMBL" id="FOCO01000005">
    <property type="protein sequence ID" value="SEM98076.1"/>
    <property type="molecule type" value="Genomic_DNA"/>
</dbReference>
<evidence type="ECO:0000256" key="1">
    <source>
        <dbReference type="ARBA" id="ARBA00004141"/>
    </source>
</evidence>
<feature type="transmembrane region" description="Helical" evidence="6">
    <location>
        <begin position="88"/>
        <end position="106"/>
    </location>
</feature>
<evidence type="ECO:0000256" key="5">
    <source>
        <dbReference type="ARBA" id="ARBA00023136"/>
    </source>
</evidence>
<evidence type="ECO:0000256" key="4">
    <source>
        <dbReference type="ARBA" id="ARBA00022989"/>
    </source>
</evidence>
<dbReference type="STRING" id="1077947.SAMN05216227_1005128"/>
<feature type="transmembrane region" description="Helical" evidence="6">
    <location>
        <begin position="12"/>
        <end position="32"/>
    </location>
</feature>
<feature type="transmembrane region" description="Helical" evidence="6">
    <location>
        <begin position="65"/>
        <end position="82"/>
    </location>
</feature>
<name>A0A1H8CST2_9RHOB</name>
<gene>
    <name evidence="7" type="ORF">SAMN05216227_1005128</name>
</gene>
<dbReference type="Pfam" id="PF02361">
    <property type="entry name" value="CbiQ"/>
    <property type="match status" value="1"/>
</dbReference>
<protein>
    <submittedName>
        <fullName evidence="7">Biotin transport system permease protein</fullName>
    </submittedName>
</protein>
<dbReference type="GO" id="GO:0005886">
    <property type="term" value="C:plasma membrane"/>
    <property type="evidence" value="ECO:0007669"/>
    <property type="project" value="UniProtKB-ARBA"/>
</dbReference>
<keyword evidence="5 6" id="KW-0472">Membrane</keyword>
<feature type="transmembrane region" description="Helical" evidence="6">
    <location>
        <begin position="38"/>
        <end position="58"/>
    </location>
</feature>
<dbReference type="RefSeq" id="WP_050520746.1">
    <property type="nucleotide sequence ID" value="NZ_FOCO01000005.1"/>
</dbReference>
<comment type="similarity">
    <text evidence="2">Belongs to the CbiQ family.</text>
</comment>
<evidence type="ECO:0000313" key="8">
    <source>
        <dbReference type="Proteomes" id="UP000183002"/>
    </source>
</evidence>
<accession>A0A1H8CST2</accession>
<evidence type="ECO:0000313" key="7">
    <source>
        <dbReference type="EMBL" id="SEM98076.1"/>
    </source>
</evidence>
<evidence type="ECO:0000256" key="6">
    <source>
        <dbReference type="SAM" id="Phobius"/>
    </source>
</evidence>
<dbReference type="Proteomes" id="UP000183002">
    <property type="component" value="Unassembled WGS sequence"/>
</dbReference>
<dbReference type="CDD" id="cd16914">
    <property type="entry name" value="EcfT"/>
    <property type="match status" value="1"/>
</dbReference>
<keyword evidence="4 6" id="KW-1133">Transmembrane helix</keyword>
<organism evidence="7 8">
    <name type="scientific">Pseudorhodobacter antarcticus</name>
    <dbReference type="NCBI Taxonomy" id="1077947"/>
    <lineage>
        <taxon>Bacteria</taxon>
        <taxon>Pseudomonadati</taxon>
        <taxon>Pseudomonadota</taxon>
        <taxon>Alphaproteobacteria</taxon>
        <taxon>Rhodobacterales</taxon>
        <taxon>Paracoccaceae</taxon>
        <taxon>Pseudorhodobacter</taxon>
    </lineage>
</organism>
<keyword evidence="3 6" id="KW-0812">Transmembrane</keyword>
<keyword evidence="8" id="KW-1185">Reference proteome</keyword>
<sequence length="198" mass="21130">MLTLTCPIKTPVHRIGAGPKLLGLAVVSVALFQLQSPLLVGAALCATAAVYLAFGWQFARHGAALLRPLWLFLVILALWHLWTGDIAAGAVLAGKMLIAVALANLVTMTTQLAEMIAVVERTTAPLARFGLSPRALAVAIALVIRFTPVLMDKAALLGQAWRARSQHRVNWRIILPLGLMALDDADHVAEAIRARGGL</sequence>
<evidence type="ECO:0000256" key="2">
    <source>
        <dbReference type="ARBA" id="ARBA00008564"/>
    </source>
</evidence>
<reference evidence="7 8" key="1">
    <citation type="submission" date="2016-10" db="EMBL/GenBank/DDBJ databases">
        <authorList>
            <person name="de Groot N.N."/>
        </authorList>
    </citation>
    <scope>NUCLEOTIDE SEQUENCE [LARGE SCALE GENOMIC DNA]</scope>
    <source>
        <strain evidence="7 8">CGMCC 1.10836</strain>
    </source>
</reference>